<keyword evidence="3" id="KW-1185">Reference proteome</keyword>
<proteinExistence type="predicted"/>
<sequence>MDDFTVSLNGTYDKDDSPLRRPKNSTDIYSESKGYLRATHPSISILNDADGLRHAPTCESLSIDSAMVLTKGGEKVKLFTESFVEELGSIIEVIKRSEDELFKLENSINSKFVNSRMVLSYINMIRGKRSTNKDSSVNSMYEKRIEEKFNEIKPSLEEFRKDSDSYYIARNALSTFFQCYIRDAAGKMNIIEKLQDQALNEVFDQIMTETGELTDEDRDMMNKWKEMHKSRIVLRNLEAKSALWKLESELIEDSAFTNVAHRVVLMGHEQQTTEDITSKKAEERSTGTKFEKAFKARYGPGTTTPITSDGWTDLALRLADRSNTNQAESPLKDEEKVDLNSSIKEEEETSLIPVRCEDDPITMETRERIAGPRSSWSSGGMNFERSFNAFEGSRTYRSSFPEDHEVEIIPGRRFVSKKIPEDPEYWHYQ</sequence>
<gene>
    <name evidence="2" type="ORF">L201_007257</name>
</gene>
<accession>A0AAX4K576</accession>
<feature type="region of interest" description="Disordered" evidence="1">
    <location>
        <begin position="322"/>
        <end position="349"/>
    </location>
</feature>
<evidence type="ECO:0000313" key="3">
    <source>
        <dbReference type="Proteomes" id="UP001355207"/>
    </source>
</evidence>
<evidence type="ECO:0000256" key="1">
    <source>
        <dbReference type="SAM" id="MobiDB-lite"/>
    </source>
</evidence>
<dbReference type="EMBL" id="CP144107">
    <property type="protein sequence ID" value="WWC92303.1"/>
    <property type="molecule type" value="Genomic_DNA"/>
</dbReference>
<protein>
    <submittedName>
        <fullName evidence="2">Uncharacterized protein</fullName>
    </submittedName>
</protein>
<organism evidence="2 3">
    <name type="scientific">Kwoniella dendrophila CBS 6074</name>
    <dbReference type="NCBI Taxonomy" id="1295534"/>
    <lineage>
        <taxon>Eukaryota</taxon>
        <taxon>Fungi</taxon>
        <taxon>Dikarya</taxon>
        <taxon>Basidiomycota</taxon>
        <taxon>Agaricomycotina</taxon>
        <taxon>Tremellomycetes</taxon>
        <taxon>Tremellales</taxon>
        <taxon>Cryptococcaceae</taxon>
        <taxon>Kwoniella</taxon>
    </lineage>
</organism>
<dbReference type="Proteomes" id="UP001355207">
    <property type="component" value="Chromosome 10"/>
</dbReference>
<dbReference type="GeneID" id="91097926"/>
<name>A0AAX4K576_9TREE</name>
<evidence type="ECO:0000313" key="2">
    <source>
        <dbReference type="EMBL" id="WWC92303.1"/>
    </source>
</evidence>
<dbReference type="RefSeq" id="XP_066079065.1">
    <property type="nucleotide sequence ID" value="XM_066222968.1"/>
</dbReference>
<reference evidence="2 3" key="1">
    <citation type="submission" date="2024-01" db="EMBL/GenBank/DDBJ databases">
        <title>Comparative genomics of Cryptococcus and Kwoniella reveals pathogenesis evolution and contrasting modes of karyotype evolution via chromosome fusion or intercentromeric recombination.</title>
        <authorList>
            <person name="Coelho M.A."/>
            <person name="David-Palma M."/>
            <person name="Shea T."/>
            <person name="Bowers K."/>
            <person name="McGinley-Smith S."/>
            <person name="Mohammad A.W."/>
            <person name="Gnirke A."/>
            <person name="Yurkov A.M."/>
            <person name="Nowrousian M."/>
            <person name="Sun S."/>
            <person name="Cuomo C.A."/>
            <person name="Heitman J."/>
        </authorList>
    </citation>
    <scope>NUCLEOTIDE SEQUENCE [LARGE SCALE GENOMIC DNA]</scope>
    <source>
        <strain evidence="2 3">CBS 6074</strain>
    </source>
</reference>
<dbReference type="AlphaFoldDB" id="A0AAX4K576"/>